<evidence type="ECO:0000256" key="1">
    <source>
        <dbReference type="SAM" id="Phobius"/>
    </source>
</evidence>
<keyword evidence="3" id="KW-1185">Reference proteome</keyword>
<organism evidence="2 3">
    <name type="scientific">Asterophora parasitica</name>
    <dbReference type="NCBI Taxonomy" id="117018"/>
    <lineage>
        <taxon>Eukaryota</taxon>
        <taxon>Fungi</taxon>
        <taxon>Dikarya</taxon>
        <taxon>Basidiomycota</taxon>
        <taxon>Agaricomycotina</taxon>
        <taxon>Agaricomycetes</taxon>
        <taxon>Agaricomycetidae</taxon>
        <taxon>Agaricales</taxon>
        <taxon>Tricholomatineae</taxon>
        <taxon>Lyophyllaceae</taxon>
        <taxon>Asterophora</taxon>
    </lineage>
</organism>
<reference evidence="2" key="1">
    <citation type="submission" date="2020-07" db="EMBL/GenBank/DDBJ databases">
        <authorList>
            <person name="Nieuwenhuis M."/>
            <person name="Van De Peppel L.J.J."/>
        </authorList>
    </citation>
    <scope>NUCLEOTIDE SEQUENCE</scope>
    <source>
        <strain evidence="2">AP01</strain>
        <tissue evidence="2">Mycelium</tissue>
    </source>
</reference>
<keyword evidence="1" id="KW-1133">Transmembrane helix</keyword>
<protein>
    <submittedName>
        <fullName evidence="2">Uncharacterized protein</fullName>
    </submittedName>
</protein>
<keyword evidence="1" id="KW-0472">Membrane</keyword>
<dbReference type="EMBL" id="JABCKV010000244">
    <property type="protein sequence ID" value="KAG5641832.1"/>
    <property type="molecule type" value="Genomic_DNA"/>
</dbReference>
<gene>
    <name evidence="2" type="ORF">DXG03_004135</name>
</gene>
<name>A0A9P7G7E6_9AGAR</name>
<proteinExistence type="predicted"/>
<feature type="transmembrane region" description="Helical" evidence="1">
    <location>
        <begin position="34"/>
        <end position="54"/>
    </location>
</feature>
<feature type="transmembrane region" description="Helical" evidence="1">
    <location>
        <begin position="74"/>
        <end position="103"/>
    </location>
</feature>
<evidence type="ECO:0000313" key="2">
    <source>
        <dbReference type="EMBL" id="KAG5641832.1"/>
    </source>
</evidence>
<dbReference type="Proteomes" id="UP000775547">
    <property type="component" value="Unassembled WGS sequence"/>
</dbReference>
<dbReference type="AlphaFoldDB" id="A0A9P7G7E6"/>
<dbReference type="OrthoDB" id="419711at2759"/>
<keyword evidence="1" id="KW-0812">Transmembrane</keyword>
<evidence type="ECO:0000313" key="3">
    <source>
        <dbReference type="Proteomes" id="UP000775547"/>
    </source>
</evidence>
<feature type="transmembrane region" description="Helical" evidence="1">
    <location>
        <begin position="6"/>
        <end position="27"/>
    </location>
</feature>
<sequence length="139" mass="15491">MRFYTAWSNISLHLFNCVFGLAEVLFTNIPPAPWLTLPFGLLILAGYLGVAYITNETQHFYSYSFLDPQKQGGLLAAYIAGIGVGFTVVFIAIRYIIVLRIWVVSRIHARRSEGRSVGSEAIDDWDEMETSKDPSGVAV</sequence>
<accession>A0A9P7G7E6</accession>
<reference evidence="2" key="2">
    <citation type="submission" date="2021-10" db="EMBL/GenBank/DDBJ databases">
        <title>Phylogenomics reveals ancestral predisposition of the termite-cultivated fungus Termitomyces towards a domesticated lifestyle.</title>
        <authorList>
            <person name="Auxier B."/>
            <person name="Grum-Grzhimaylo A."/>
            <person name="Cardenas M.E."/>
            <person name="Lodge J.D."/>
            <person name="Laessoe T."/>
            <person name="Pedersen O."/>
            <person name="Smith M.E."/>
            <person name="Kuyper T.W."/>
            <person name="Franco-Molano E.A."/>
            <person name="Baroni T.J."/>
            <person name="Aanen D.K."/>
        </authorList>
    </citation>
    <scope>NUCLEOTIDE SEQUENCE</scope>
    <source>
        <strain evidence="2">AP01</strain>
        <tissue evidence="2">Mycelium</tissue>
    </source>
</reference>
<comment type="caution">
    <text evidence="2">The sequence shown here is derived from an EMBL/GenBank/DDBJ whole genome shotgun (WGS) entry which is preliminary data.</text>
</comment>